<dbReference type="PROSITE" id="PS51505">
    <property type="entry name" value="SCA7"/>
    <property type="match status" value="1"/>
</dbReference>
<evidence type="ECO:0000256" key="1">
    <source>
        <dbReference type="SAM" id="MobiDB-lite"/>
    </source>
</evidence>
<keyword evidence="4" id="KW-1185">Reference proteome</keyword>
<evidence type="ECO:0000313" key="4">
    <source>
        <dbReference type="Proteomes" id="UP000007303"/>
    </source>
</evidence>
<dbReference type="InterPro" id="IPR013243">
    <property type="entry name" value="SCA7_dom"/>
</dbReference>
<dbReference type="STRING" id="99883.ENSTNIP00000021665"/>
<dbReference type="PANTHER" id="PTHR15117">
    <property type="entry name" value="ATAXIN 7 RELATED"/>
    <property type="match status" value="1"/>
</dbReference>
<feature type="region of interest" description="Disordered" evidence="1">
    <location>
        <begin position="171"/>
        <end position="196"/>
    </location>
</feature>
<dbReference type="Proteomes" id="UP000007303">
    <property type="component" value="Unassembled WGS sequence"/>
</dbReference>
<protein>
    <submittedName>
        <fullName evidence="3">Ataxin 7-like 1</fullName>
    </submittedName>
</protein>
<accession>H3DMB7</accession>
<sequence>MATVDRQIPSLDTFLCEPWSSFVSAAKLRLVDSKLARRRCGCFRGETAGKCVVQLSVIELREPSPPRSVCFCQSAAKVSVRNISIKFYRKWKTGGARRRPRRPTAAAPRRRWRRGTRTEPRAPPGPRNACQGGCSIPTSTAGVQDPETKRPCTRSLTCKTHSLTHRRAVPGRRKHFDRVASHETASPSKPHCPNGRLLSSLKLRLANAHIPRSDTAIHRVPGPTNSTFSSVPPAPVPGPASHPEPSAHSWTTAGGDGTGRLSSDEGDAETTEDGDRPSFHCSNHHPQPLGCCVFSSRLMGRGYYVFDRRWHRMRLALQNMVEKHLNAQMWR</sequence>
<feature type="region of interest" description="Disordered" evidence="1">
    <location>
        <begin position="92"/>
        <end position="152"/>
    </location>
</feature>
<dbReference type="AlphaFoldDB" id="H3DMB7"/>
<feature type="compositionally biased region" description="Basic residues" evidence="1">
    <location>
        <begin position="92"/>
        <end position="115"/>
    </location>
</feature>
<dbReference type="InParanoid" id="H3DMB7"/>
<dbReference type="PANTHER" id="PTHR15117:SF9">
    <property type="entry name" value="ATAXIN-7-LIKE PROTEIN 1"/>
    <property type="match status" value="1"/>
</dbReference>
<feature type="domain" description="SCA7" evidence="2">
    <location>
        <begin position="128"/>
        <end position="195"/>
    </location>
</feature>
<dbReference type="GeneTree" id="ENSGT00940000158612"/>
<dbReference type="HOGENOM" id="CLU_839271_0_0_1"/>
<organism evidence="3 4">
    <name type="scientific">Tetraodon nigroviridis</name>
    <name type="common">Spotted green pufferfish</name>
    <name type="synonym">Chelonodon nigroviridis</name>
    <dbReference type="NCBI Taxonomy" id="99883"/>
    <lineage>
        <taxon>Eukaryota</taxon>
        <taxon>Metazoa</taxon>
        <taxon>Chordata</taxon>
        <taxon>Craniata</taxon>
        <taxon>Vertebrata</taxon>
        <taxon>Euteleostomi</taxon>
        <taxon>Actinopterygii</taxon>
        <taxon>Neopterygii</taxon>
        <taxon>Teleostei</taxon>
        <taxon>Neoteleostei</taxon>
        <taxon>Acanthomorphata</taxon>
        <taxon>Eupercaria</taxon>
        <taxon>Tetraodontiformes</taxon>
        <taxon>Tetradontoidea</taxon>
        <taxon>Tetraodontidae</taxon>
        <taxon>Tetraodon</taxon>
    </lineage>
</organism>
<reference evidence="3" key="3">
    <citation type="submission" date="2025-09" db="UniProtKB">
        <authorList>
            <consortium name="Ensembl"/>
        </authorList>
    </citation>
    <scope>IDENTIFICATION</scope>
</reference>
<dbReference type="Ensembl" id="ENSTNIT00000021900.1">
    <property type="protein sequence ID" value="ENSTNIP00000021665.1"/>
    <property type="gene ID" value="ENSTNIG00000018491.1"/>
</dbReference>
<feature type="compositionally biased region" description="Pro residues" evidence="1">
    <location>
        <begin position="232"/>
        <end position="242"/>
    </location>
</feature>
<proteinExistence type="predicted"/>
<dbReference type="Gene3D" id="6.10.140.1270">
    <property type="match status" value="1"/>
</dbReference>
<reference evidence="3" key="2">
    <citation type="submission" date="2025-08" db="UniProtKB">
        <authorList>
            <consortium name="Ensembl"/>
        </authorList>
    </citation>
    <scope>IDENTIFICATION</scope>
</reference>
<evidence type="ECO:0000313" key="3">
    <source>
        <dbReference type="Ensembl" id="ENSTNIP00000021665.1"/>
    </source>
</evidence>
<dbReference type="InterPro" id="IPR052237">
    <property type="entry name" value="Ataxin-7-like_regulator"/>
</dbReference>
<reference evidence="4" key="1">
    <citation type="journal article" date="2004" name="Nature">
        <title>Genome duplication in the teleost fish Tetraodon nigroviridis reveals the early vertebrate proto-karyotype.</title>
        <authorList>
            <person name="Jaillon O."/>
            <person name="Aury J.-M."/>
            <person name="Brunet F."/>
            <person name="Petit J.-L."/>
            <person name="Stange-Thomann N."/>
            <person name="Mauceli E."/>
            <person name="Bouneau L."/>
            <person name="Fischer C."/>
            <person name="Ozouf-Costaz C."/>
            <person name="Bernot A."/>
            <person name="Nicaud S."/>
            <person name="Jaffe D."/>
            <person name="Fisher S."/>
            <person name="Lutfalla G."/>
            <person name="Dossat C."/>
            <person name="Segurens B."/>
            <person name="Dasilva C."/>
            <person name="Salanoubat M."/>
            <person name="Levy M."/>
            <person name="Boudet N."/>
            <person name="Castellano S."/>
            <person name="Anthouard V."/>
            <person name="Jubin C."/>
            <person name="Castelli V."/>
            <person name="Katinka M."/>
            <person name="Vacherie B."/>
            <person name="Biemont C."/>
            <person name="Skalli Z."/>
            <person name="Cattolico L."/>
            <person name="Poulain J."/>
            <person name="De Berardinis V."/>
            <person name="Cruaud C."/>
            <person name="Duprat S."/>
            <person name="Brottier P."/>
            <person name="Coutanceau J.-P."/>
            <person name="Gouzy J."/>
            <person name="Parra G."/>
            <person name="Lardier G."/>
            <person name="Chapple C."/>
            <person name="McKernan K.J."/>
            <person name="McEwan P."/>
            <person name="Bosak S."/>
            <person name="Kellis M."/>
            <person name="Volff J.-N."/>
            <person name="Guigo R."/>
            <person name="Zody M.C."/>
            <person name="Mesirov J."/>
            <person name="Lindblad-Toh K."/>
            <person name="Birren B."/>
            <person name="Nusbaum C."/>
            <person name="Kahn D."/>
            <person name="Robinson-Rechavi M."/>
            <person name="Laudet V."/>
            <person name="Schachter V."/>
            <person name="Quetier F."/>
            <person name="Saurin W."/>
            <person name="Scarpelli C."/>
            <person name="Wincker P."/>
            <person name="Lander E.S."/>
            <person name="Weissenbach J."/>
            <person name="Roest Crollius H."/>
        </authorList>
    </citation>
    <scope>NUCLEOTIDE SEQUENCE [LARGE SCALE GENOMIC DNA]</scope>
</reference>
<feature type="region of interest" description="Disordered" evidence="1">
    <location>
        <begin position="212"/>
        <end position="282"/>
    </location>
</feature>
<name>H3DMB7_TETNG</name>
<evidence type="ECO:0000259" key="2">
    <source>
        <dbReference type="PROSITE" id="PS51505"/>
    </source>
</evidence>
<dbReference type="Pfam" id="PF08313">
    <property type="entry name" value="SCA7"/>
    <property type="match status" value="1"/>
</dbReference>